<organism evidence="2 3">
    <name type="scientific">Porphyra umbilicalis</name>
    <name type="common">Purple laver</name>
    <name type="synonym">Red alga</name>
    <dbReference type="NCBI Taxonomy" id="2786"/>
    <lineage>
        <taxon>Eukaryota</taxon>
        <taxon>Rhodophyta</taxon>
        <taxon>Bangiophyceae</taxon>
        <taxon>Bangiales</taxon>
        <taxon>Bangiaceae</taxon>
        <taxon>Porphyra</taxon>
    </lineage>
</organism>
<dbReference type="EMBL" id="KV920725">
    <property type="protein sequence ID" value="OSX68326.1"/>
    <property type="molecule type" value="Genomic_DNA"/>
</dbReference>
<evidence type="ECO:0000313" key="3">
    <source>
        <dbReference type="Proteomes" id="UP000218209"/>
    </source>
</evidence>
<dbReference type="PANTHER" id="PTHR28112:SF1">
    <property type="entry name" value="SRP-INDEPENDENT TARGETING PROTEIN 3"/>
    <property type="match status" value="1"/>
</dbReference>
<proteinExistence type="predicted"/>
<name>A0A1X6NIP9_PORUM</name>
<reference evidence="2 3" key="1">
    <citation type="submission" date="2017-03" db="EMBL/GenBank/DDBJ databases">
        <title>WGS assembly of Porphyra umbilicalis.</title>
        <authorList>
            <person name="Brawley S.H."/>
            <person name="Blouin N.A."/>
            <person name="Ficko-Blean E."/>
            <person name="Wheeler G.L."/>
            <person name="Lohr M."/>
            <person name="Goodson H.V."/>
            <person name="Jenkins J.W."/>
            <person name="Blaby-Haas C.E."/>
            <person name="Helliwell K.E."/>
            <person name="Chan C."/>
            <person name="Marriage T."/>
            <person name="Bhattacharya D."/>
            <person name="Klein A.S."/>
            <person name="Badis Y."/>
            <person name="Brodie J."/>
            <person name="Cao Y."/>
            <person name="Collen J."/>
            <person name="Dittami S.M."/>
            <person name="Gachon C.M."/>
            <person name="Green B.R."/>
            <person name="Karpowicz S."/>
            <person name="Kim J.W."/>
            <person name="Kudahl U."/>
            <person name="Lin S."/>
            <person name="Michel G."/>
            <person name="Mittag M."/>
            <person name="Olson B.J."/>
            <person name="Pangilinan J."/>
            <person name="Peng Y."/>
            <person name="Qiu H."/>
            <person name="Shu S."/>
            <person name="Singer J.T."/>
            <person name="Smith A.G."/>
            <person name="Sprecher B.N."/>
            <person name="Wagner V."/>
            <person name="Wang W."/>
            <person name="Wang Z.-Y."/>
            <person name="Yan J."/>
            <person name="Yarish C."/>
            <person name="Zoeuner-Riek S."/>
            <person name="Zhuang Y."/>
            <person name="Zou Y."/>
            <person name="Lindquist E.A."/>
            <person name="Grimwood J."/>
            <person name="Barry K."/>
            <person name="Rokhsar D.S."/>
            <person name="Schmutz J."/>
            <person name="Stiller J.W."/>
            <person name="Grossman A.R."/>
            <person name="Prochnik S.E."/>
        </authorList>
    </citation>
    <scope>NUCLEOTIDE SEQUENCE [LARGE SCALE GENOMIC DNA]</scope>
    <source>
        <strain evidence="2">4086291</strain>
    </source>
</reference>
<gene>
    <name evidence="2" type="ORF">BU14_3004s0001</name>
</gene>
<dbReference type="GO" id="GO:0005739">
    <property type="term" value="C:mitochondrion"/>
    <property type="evidence" value="ECO:0007669"/>
    <property type="project" value="TreeGrafter"/>
</dbReference>
<dbReference type="InterPro" id="IPR012098">
    <property type="entry name" value="SND3_fun"/>
</dbReference>
<feature type="compositionally biased region" description="Pro residues" evidence="1">
    <location>
        <begin position="67"/>
        <end position="82"/>
    </location>
</feature>
<evidence type="ECO:0000313" key="2">
    <source>
        <dbReference type="EMBL" id="OSX68326.1"/>
    </source>
</evidence>
<dbReference type="Pfam" id="PF10032">
    <property type="entry name" value="Pho88"/>
    <property type="match status" value="2"/>
</dbReference>
<feature type="region of interest" description="Disordered" evidence="1">
    <location>
        <begin position="59"/>
        <end position="91"/>
    </location>
</feature>
<sequence length="177" mass="18134">MGSIRQLAVMFIAMTSMNRVDQSDPRVIAGCRLLFGTYLLLSWAVQVYIHAGIARNGDTTTRVKVPAKPPSPFALPPPPPPANGGGGGGAAAAPAAAAAAPAGPTEQSVGEYDLGVLGASKKALLMNAIILSGVHWKMGTVSPLVVTSLTGLSRLVDEPLVQIYILGRASAGKLARP</sequence>
<feature type="non-terminal residue" evidence="2">
    <location>
        <position position="177"/>
    </location>
</feature>
<protein>
    <submittedName>
        <fullName evidence="2">Uncharacterized protein</fullName>
    </submittedName>
</protein>
<evidence type="ECO:0000256" key="1">
    <source>
        <dbReference type="SAM" id="MobiDB-lite"/>
    </source>
</evidence>
<dbReference type="Proteomes" id="UP000218209">
    <property type="component" value="Unassembled WGS sequence"/>
</dbReference>
<dbReference type="OrthoDB" id="5611at2759"/>
<dbReference type="GO" id="GO:0045047">
    <property type="term" value="P:protein targeting to ER"/>
    <property type="evidence" value="ECO:0007669"/>
    <property type="project" value="InterPro"/>
</dbReference>
<accession>A0A1X6NIP9</accession>
<dbReference type="GO" id="GO:0005783">
    <property type="term" value="C:endoplasmic reticulum"/>
    <property type="evidence" value="ECO:0007669"/>
    <property type="project" value="InterPro"/>
</dbReference>
<keyword evidence="3" id="KW-1185">Reference proteome</keyword>
<dbReference type="AlphaFoldDB" id="A0A1X6NIP9"/>
<dbReference type="PANTHER" id="PTHR28112">
    <property type="entry name" value="SRP-INDEPENDENT TARGETING PROTEIN 3"/>
    <property type="match status" value="1"/>
</dbReference>